<protein>
    <submittedName>
        <fullName evidence="2">Uncharacterized protein</fullName>
    </submittedName>
</protein>
<dbReference type="AlphaFoldDB" id="A0A6P1BX19"/>
<gene>
    <name evidence="2" type="ORF">FNJ47_42685</name>
</gene>
<comment type="caution">
    <text evidence="2">The sequence shown here is derived from an EMBL/GenBank/DDBJ whole genome shotgun (WGS) entry which is preliminary data.</text>
</comment>
<organism evidence="2 3">
    <name type="scientific">Bradyrhizobium uaiense</name>
    <dbReference type="NCBI Taxonomy" id="2594946"/>
    <lineage>
        <taxon>Bacteria</taxon>
        <taxon>Pseudomonadati</taxon>
        <taxon>Pseudomonadota</taxon>
        <taxon>Alphaproteobacteria</taxon>
        <taxon>Hyphomicrobiales</taxon>
        <taxon>Nitrobacteraceae</taxon>
        <taxon>Bradyrhizobium</taxon>
    </lineage>
</organism>
<keyword evidence="3" id="KW-1185">Reference proteome</keyword>
<evidence type="ECO:0000313" key="2">
    <source>
        <dbReference type="EMBL" id="NEV02261.1"/>
    </source>
</evidence>
<accession>A0A6P1BX19</accession>
<reference evidence="2 3" key="1">
    <citation type="journal article" date="2020" name="Arch. Microbiol.">
        <title>Bradyrhizobium uaiense sp. nov., a new highly efficient cowpea symbiont.</title>
        <authorList>
            <person name="Cabral Michel D."/>
            <person name="Azarias Guimaraes A."/>
            <person name="Martins da Costa E."/>
            <person name="Soares de Carvalho T."/>
            <person name="Balsanelli E."/>
            <person name="Willems A."/>
            <person name="Maltempi de Souza E."/>
            <person name="de Souza Moreira F.M."/>
        </authorList>
    </citation>
    <scope>NUCLEOTIDE SEQUENCE [LARGE SCALE GENOMIC DNA]</scope>
    <source>
        <strain evidence="2 3">UFLA 03-164</strain>
    </source>
</reference>
<name>A0A6P1BX19_9BRAD</name>
<sequence length="254" mass="27535">MKQTIFSKTTCRLTLAGASLLLGSSATSAQESKGLHAPTEIRLYIHSDLKDTDFVRPLVCALKRVLVAPISTQDLRLPLGKELFTAPMQLDAAKLAVHFNQATIRDGTTGEFKYLFLPYNLRAAAGYSTFHATFAVPNLVGAVSTTSLDVRDPNLPQPQMSEIIGRRFYKVMIRSIAQSAGLRGEGCTLAFPYGLAALDQKTSEFCPSDRAALVAASILKEKESEEGSDCFATSALEPIGRRARIAQSDYLASK</sequence>
<feature type="chain" id="PRO_5026875905" evidence="1">
    <location>
        <begin position="30"/>
        <end position="254"/>
    </location>
</feature>
<evidence type="ECO:0000313" key="3">
    <source>
        <dbReference type="Proteomes" id="UP000468531"/>
    </source>
</evidence>
<dbReference type="RefSeq" id="WP_163162248.1">
    <property type="nucleotide sequence ID" value="NZ_VKHP01000329.1"/>
</dbReference>
<evidence type="ECO:0000256" key="1">
    <source>
        <dbReference type="SAM" id="SignalP"/>
    </source>
</evidence>
<proteinExistence type="predicted"/>
<feature type="signal peptide" evidence="1">
    <location>
        <begin position="1"/>
        <end position="29"/>
    </location>
</feature>
<dbReference type="EMBL" id="VKHP01000329">
    <property type="protein sequence ID" value="NEV02261.1"/>
    <property type="molecule type" value="Genomic_DNA"/>
</dbReference>
<keyword evidence="1" id="KW-0732">Signal</keyword>
<dbReference type="Proteomes" id="UP000468531">
    <property type="component" value="Unassembled WGS sequence"/>
</dbReference>